<dbReference type="PROSITE" id="PS50005">
    <property type="entry name" value="TPR"/>
    <property type="match status" value="1"/>
</dbReference>
<keyword evidence="2" id="KW-0732">Signal</keyword>
<feature type="signal peptide" evidence="2">
    <location>
        <begin position="1"/>
        <end position="21"/>
    </location>
</feature>
<dbReference type="Proteomes" id="UP001296776">
    <property type="component" value="Unassembled WGS sequence"/>
</dbReference>
<evidence type="ECO:0008006" key="5">
    <source>
        <dbReference type="Google" id="ProtNLM"/>
    </source>
</evidence>
<proteinExistence type="predicted"/>
<dbReference type="SMART" id="SM00028">
    <property type="entry name" value="TPR"/>
    <property type="match status" value="3"/>
</dbReference>
<dbReference type="SUPFAM" id="SSF48452">
    <property type="entry name" value="TPR-like"/>
    <property type="match status" value="1"/>
</dbReference>
<dbReference type="EMBL" id="NRSJ01000070">
    <property type="protein sequence ID" value="MBK1707190.1"/>
    <property type="molecule type" value="Genomic_DNA"/>
</dbReference>
<accession>A0AAJ0U8C0</accession>
<evidence type="ECO:0000313" key="3">
    <source>
        <dbReference type="EMBL" id="MBK1707190.1"/>
    </source>
</evidence>
<dbReference type="InterPro" id="IPR019734">
    <property type="entry name" value="TPR_rpt"/>
</dbReference>
<evidence type="ECO:0000256" key="2">
    <source>
        <dbReference type="SAM" id="SignalP"/>
    </source>
</evidence>
<dbReference type="InterPro" id="IPR011990">
    <property type="entry name" value="TPR-like_helical_dom_sf"/>
</dbReference>
<name>A0AAJ0U8C0_9GAMM</name>
<evidence type="ECO:0000313" key="4">
    <source>
        <dbReference type="Proteomes" id="UP001296776"/>
    </source>
</evidence>
<protein>
    <recommendedName>
        <fullName evidence="5">Tetratricopeptide repeat-containing protein</fullName>
    </recommendedName>
</protein>
<gene>
    <name evidence="3" type="ORF">CKO40_22310</name>
</gene>
<sequence length="162" mass="16847">MHQALRLITAGTVLTLTIALAMESDIAESAESTAAAPEDGVGTLIAQAEAQLERGEAQAAIATLNEAVAADPSSSLAQTRLGGAYLLSQDYGHAIDHFQQAISNDDQNAGAFIGLGMAYLHLKRSGPAKAALTEARHLAPEQQADIDALLNRIEQSASAHHP</sequence>
<dbReference type="RefSeq" id="WP_200348671.1">
    <property type="nucleotide sequence ID" value="NZ_NRSJ01000070.1"/>
</dbReference>
<reference evidence="3" key="1">
    <citation type="submission" date="2017-08" db="EMBL/GenBank/DDBJ databases">
        <authorList>
            <person name="Imhoff J.F."/>
            <person name="Rahn T."/>
            <person name="Kuenzel S."/>
            <person name="Neulinger S.C."/>
        </authorList>
    </citation>
    <scope>NUCLEOTIDE SEQUENCE</scope>
    <source>
        <strain evidence="3">DSM 11080</strain>
    </source>
</reference>
<dbReference type="Gene3D" id="1.25.40.10">
    <property type="entry name" value="Tetratricopeptide repeat domain"/>
    <property type="match status" value="1"/>
</dbReference>
<dbReference type="AlphaFoldDB" id="A0AAJ0U8C0"/>
<reference evidence="3" key="2">
    <citation type="journal article" date="2020" name="Microorganisms">
        <title>Osmotic Adaptation and Compatible Solute Biosynthesis of Phototrophic Bacteria as Revealed from Genome Analyses.</title>
        <authorList>
            <person name="Imhoff J.F."/>
            <person name="Rahn T."/>
            <person name="Kunzel S."/>
            <person name="Keller A."/>
            <person name="Neulinger S.C."/>
        </authorList>
    </citation>
    <scope>NUCLEOTIDE SEQUENCE</scope>
    <source>
        <strain evidence="3">DSM 11080</strain>
    </source>
</reference>
<organism evidence="3 4">
    <name type="scientific">Halochromatium glycolicum</name>
    <dbReference type="NCBI Taxonomy" id="85075"/>
    <lineage>
        <taxon>Bacteria</taxon>
        <taxon>Pseudomonadati</taxon>
        <taxon>Pseudomonadota</taxon>
        <taxon>Gammaproteobacteria</taxon>
        <taxon>Chromatiales</taxon>
        <taxon>Chromatiaceae</taxon>
        <taxon>Halochromatium</taxon>
    </lineage>
</organism>
<evidence type="ECO:0000256" key="1">
    <source>
        <dbReference type="PROSITE-ProRule" id="PRU00339"/>
    </source>
</evidence>
<dbReference type="Pfam" id="PF13432">
    <property type="entry name" value="TPR_16"/>
    <property type="match status" value="1"/>
</dbReference>
<keyword evidence="4" id="KW-1185">Reference proteome</keyword>
<comment type="caution">
    <text evidence="3">The sequence shown here is derived from an EMBL/GenBank/DDBJ whole genome shotgun (WGS) entry which is preliminary data.</text>
</comment>
<feature type="chain" id="PRO_5042586067" description="Tetratricopeptide repeat-containing protein" evidence="2">
    <location>
        <begin position="22"/>
        <end position="162"/>
    </location>
</feature>
<keyword evidence="1" id="KW-0802">TPR repeat</keyword>
<feature type="repeat" description="TPR" evidence="1">
    <location>
        <begin position="75"/>
        <end position="108"/>
    </location>
</feature>